<reference evidence="1 2" key="1">
    <citation type="submission" date="2016-09" db="EMBL/GenBank/DDBJ databases">
        <authorList>
            <person name="Capua I."/>
            <person name="De Benedictis P."/>
            <person name="Joannis T."/>
            <person name="Lombin L.H."/>
            <person name="Cattoli G."/>
        </authorList>
    </citation>
    <scope>NUCLEOTIDE SEQUENCE [LARGE SCALE GENOMIC DNA]</scope>
    <source>
        <strain evidence="1 2">LMG 25899</strain>
    </source>
</reference>
<evidence type="ECO:0000313" key="1">
    <source>
        <dbReference type="EMBL" id="OEH81389.1"/>
    </source>
</evidence>
<protein>
    <submittedName>
        <fullName evidence="1">Uncharacterized protein</fullName>
    </submittedName>
</protein>
<name>A0A1E5KUX3_9ENTE</name>
<dbReference type="AlphaFoldDB" id="A0A1E5KUX3"/>
<organism evidence="1 2">
    <name type="scientific">Enterococcus rivorum</name>
    <dbReference type="NCBI Taxonomy" id="762845"/>
    <lineage>
        <taxon>Bacteria</taxon>
        <taxon>Bacillati</taxon>
        <taxon>Bacillota</taxon>
        <taxon>Bacilli</taxon>
        <taxon>Lactobacillales</taxon>
        <taxon>Enterococcaceae</taxon>
        <taxon>Enterococcus</taxon>
    </lineage>
</organism>
<comment type="caution">
    <text evidence="1">The sequence shown here is derived from an EMBL/GenBank/DDBJ whole genome shotgun (WGS) entry which is preliminary data.</text>
</comment>
<accession>A0A1E5KUX3</accession>
<evidence type="ECO:0000313" key="2">
    <source>
        <dbReference type="Proteomes" id="UP000095256"/>
    </source>
</evidence>
<dbReference type="Proteomes" id="UP000095256">
    <property type="component" value="Unassembled WGS sequence"/>
</dbReference>
<gene>
    <name evidence="1" type="ORF">BCR26_16725</name>
</gene>
<sequence>MKSLNKTDVKIAFLSLVRIVNAVLIIKKSKLRYNNYKSLKQCGLKLHIVAANYEKQSFRRAEKSKNMFMQLVIFMVNTSCLKS</sequence>
<keyword evidence="2" id="KW-1185">Reference proteome</keyword>
<dbReference type="EMBL" id="MIEK01000048">
    <property type="protein sequence ID" value="OEH81389.1"/>
    <property type="molecule type" value="Genomic_DNA"/>
</dbReference>
<proteinExistence type="predicted"/>
<dbReference type="STRING" id="762845.BCR26_16725"/>